<evidence type="ECO:0000256" key="3">
    <source>
        <dbReference type="ARBA" id="ARBA00022643"/>
    </source>
</evidence>
<evidence type="ECO:0000259" key="5">
    <source>
        <dbReference type="PROSITE" id="PS51349"/>
    </source>
</evidence>
<evidence type="ECO:0000313" key="7">
    <source>
        <dbReference type="Proteomes" id="UP000246464"/>
    </source>
</evidence>
<dbReference type="InterPro" id="IPR037396">
    <property type="entry name" value="FMN_HAD"/>
</dbReference>
<accession>A0A2U9CNZ8</accession>
<dbReference type="AlphaFoldDB" id="A0A2U9CNZ8"/>
<protein>
    <submittedName>
        <fullName evidence="6">Putative hydroxyacid oxidase 1</fullName>
    </submittedName>
</protein>
<proteinExistence type="predicted"/>
<dbReference type="SUPFAM" id="SSF51395">
    <property type="entry name" value="FMN-linked oxidoreductases"/>
    <property type="match status" value="1"/>
</dbReference>
<dbReference type="Proteomes" id="UP000246464">
    <property type="component" value="Chromosome 19"/>
</dbReference>
<dbReference type="STRING" id="52904.ENSSMAP00000024936"/>
<comment type="cofactor">
    <cofactor evidence="1">
        <name>FMN</name>
        <dbReference type="ChEBI" id="CHEBI:58210"/>
    </cofactor>
</comment>
<evidence type="ECO:0000256" key="1">
    <source>
        <dbReference type="ARBA" id="ARBA00001917"/>
    </source>
</evidence>
<keyword evidence="2" id="KW-0285">Flavoprotein</keyword>
<dbReference type="EMBL" id="CP026261">
    <property type="protein sequence ID" value="AWP18308.1"/>
    <property type="molecule type" value="Genomic_DNA"/>
</dbReference>
<dbReference type="PANTHER" id="PTHR10578:SF107">
    <property type="entry name" value="2-HYDROXYACID OXIDASE 1"/>
    <property type="match status" value="1"/>
</dbReference>
<gene>
    <name evidence="6" type="ORF">SMAX5B_001389</name>
</gene>
<keyword evidence="7" id="KW-1185">Reference proteome</keyword>
<dbReference type="InterPro" id="IPR000262">
    <property type="entry name" value="FMN-dep_DH"/>
</dbReference>
<keyword evidence="4" id="KW-0560">Oxidoreductase</keyword>
<name>A0A2U9CNZ8_SCOMX</name>
<keyword evidence="3" id="KW-0288">FMN</keyword>
<dbReference type="PANTHER" id="PTHR10578">
    <property type="entry name" value="S -2-HYDROXY-ACID OXIDASE-RELATED"/>
    <property type="match status" value="1"/>
</dbReference>
<dbReference type="InterPro" id="IPR013785">
    <property type="entry name" value="Aldolase_TIM"/>
</dbReference>
<evidence type="ECO:0000256" key="2">
    <source>
        <dbReference type="ARBA" id="ARBA00022630"/>
    </source>
</evidence>
<sequence length="270" mass="29548">MSGRRVCVSDFEEEARKVLPKAVYDYYRSGADEQYTLADNVAAFNRWHLVPRVLRDVSTVDLSVSVLGHRLSMPLCVAATAMQRMAHPEGETATARAPNGILLLMDDQVFLLDKMNFGYLQKIVRMDQAAKSFFLRWIEAAPPRKPLSALGLQALSFSASSSERITDLPEAAPPHKPLSALGLQALSFSASSSESITGLLEVVLSCIAHGRQGPCIPAMVCKHPWIHPAALLLFQKGEALPKLHAPRAVEGRLSHPYLPNPRDAFEGQVG</sequence>
<dbReference type="GO" id="GO:0016491">
    <property type="term" value="F:oxidoreductase activity"/>
    <property type="evidence" value="ECO:0007669"/>
    <property type="project" value="UniProtKB-KW"/>
</dbReference>
<dbReference type="Pfam" id="PF01070">
    <property type="entry name" value="FMN_dh"/>
    <property type="match status" value="1"/>
</dbReference>
<organism evidence="6 7">
    <name type="scientific">Scophthalmus maximus</name>
    <name type="common">Turbot</name>
    <name type="synonym">Psetta maxima</name>
    <dbReference type="NCBI Taxonomy" id="52904"/>
    <lineage>
        <taxon>Eukaryota</taxon>
        <taxon>Metazoa</taxon>
        <taxon>Chordata</taxon>
        <taxon>Craniata</taxon>
        <taxon>Vertebrata</taxon>
        <taxon>Euteleostomi</taxon>
        <taxon>Actinopterygii</taxon>
        <taxon>Neopterygii</taxon>
        <taxon>Teleostei</taxon>
        <taxon>Neoteleostei</taxon>
        <taxon>Acanthomorphata</taxon>
        <taxon>Carangaria</taxon>
        <taxon>Pleuronectiformes</taxon>
        <taxon>Pleuronectoidei</taxon>
        <taxon>Scophthalmidae</taxon>
        <taxon>Scophthalmus</taxon>
    </lineage>
</organism>
<reference evidence="6 7" key="1">
    <citation type="submission" date="2017-12" db="EMBL/GenBank/DDBJ databases">
        <title>Integrating genomic resources of turbot (Scophthalmus maximus) in depth evaluation of genetic and physical mapping variation across individuals.</title>
        <authorList>
            <person name="Martinez P."/>
        </authorList>
    </citation>
    <scope>NUCLEOTIDE SEQUENCE [LARGE SCALE GENOMIC DNA]</scope>
</reference>
<feature type="domain" description="FMN hydroxy acid dehydrogenase" evidence="5">
    <location>
        <begin position="1"/>
        <end position="97"/>
    </location>
</feature>
<evidence type="ECO:0000313" key="6">
    <source>
        <dbReference type="EMBL" id="AWP18308.1"/>
    </source>
</evidence>
<evidence type="ECO:0000256" key="4">
    <source>
        <dbReference type="ARBA" id="ARBA00023002"/>
    </source>
</evidence>
<dbReference type="PROSITE" id="PS51349">
    <property type="entry name" value="FMN_HYDROXY_ACID_DH_2"/>
    <property type="match status" value="1"/>
</dbReference>
<dbReference type="Gene3D" id="3.20.20.70">
    <property type="entry name" value="Aldolase class I"/>
    <property type="match status" value="1"/>
</dbReference>